<gene>
    <name evidence="1" type="ORF">OJ996_00345</name>
</gene>
<proteinExistence type="predicted"/>
<accession>A0ABT3FX63</accession>
<keyword evidence="2" id="KW-1185">Reference proteome</keyword>
<evidence type="ECO:0000313" key="1">
    <source>
        <dbReference type="EMBL" id="MCW1912002.1"/>
    </source>
</evidence>
<dbReference type="EMBL" id="JAPDDR010000001">
    <property type="protein sequence ID" value="MCW1912002.1"/>
    <property type="molecule type" value="Genomic_DNA"/>
</dbReference>
<dbReference type="RefSeq" id="WP_264509989.1">
    <property type="nucleotide sequence ID" value="NZ_JAPDDR010000001.1"/>
</dbReference>
<organism evidence="1 2">
    <name type="scientific">Luteolibacter rhizosphaerae</name>
    <dbReference type="NCBI Taxonomy" id="2989719"/>
    <lineage>
        <taxon>Bacteria</taxon>
        <taxon>Pseudomonadati</taxon>
        <taxon>Verrucomicrobiota</taxon>
        <taxon>Verrucomicrobiia</taxon>
        <taxon>Verrucomicrobiales</taxon>
        <taxon>Verrucomicrobiaceae</taxon>
        <taxon>Luteolibacter</taxon>
    </lineage>
</organism>
<evidence type="ECO:0000313" key="2">
    <source>
        <dbReference type="Proteomes" id="UP001165653"/>
    </source>
</evidence>
<dbReference type="Proteomes" id="UP001165653">
    <property type="component" value="Unassembled WGS sequence"/>
</dbReference>
<reference evidence="1" key="1">
    <citation type="submission" date="2022-10" db="EMBL/GenBank/DDBJ databases">
        <title>Luteolibacter sp. GHJ8, whole genome shotgun sequencing project.</title>
        <authorList>
            <person name="Zhao G."/>
            <person name="Shen L."/>
        </authorList>
    </citation>
    <scope>NUCLEOTIDE SEQUENCE</scope>
    <source>
        <strain evidence="1">GHJ8</strain>
    </source>
</reference>
<sequence length="239" mass="26334">MLFHRGAQKLGLLSFLLLAFQGSLAAAPYRFLSFDESISNRKLAVKKGEEIVEIKDLHHLKRSPSINVPEDIPLTLVALDKTSPDGKQVSVDAKLPAGVTNPLVLILPDTSNPTGVRPYVIEDNAGRFRWGSIRFLNATGKPVMTKVDKKVTELPAGWTPVDVDPGGDMRNMGIQAAYKAAPTQILYSAVWEHNPDVRELVIVLPGTNARTGEMEFKIIPEDRKVVAAEAEMEKKKEEQ</sequence>
<name>A0ABT3FX63_9BACT</name>
<protein>
    <submittedName>
        <fullName evidence="1">Uncharacterized protein</fullName>
    </submittedName>
</protein>
<comment type="caution">
    <text evidence="1">The sequence shown here is derived from an EMBL/GenBank/DDBJ whole genome shotgun (WGS) entry which is preliminary data.</text>
</comment>